<name>K0RZM9_THAOC</name>
<feature type="compositionally biased region" description="Low complexity" evidence="1">
    <location>
        <begin position="21"/>
        <end position="43"/>
    </location>
</feature>
<feature type="compositionally biased region" description="Basic and acidic residues" evidence="1">
    <location>
        <begin position="62"/>
        <end position="75"/>
    </location>
</feature>
<sequence>MSHSAPADGSEIPASPPRPRGSPSSSPEGPTRRPSGCSGRPRSFSVSAVLGQRSVVPAAERVQSRDYAVREHVEVRPPPAVRKSRRGACGDTPRPSGTTPRRRPAARGPSRPSPGRRLLGKTSSGSSGSSRRGGRSRGRQQCSPSLEEWASMIDDTEMIT</sequence>
<feature type="compositionally biased region" description="Low complexity" evidence="1">
    <location>
        <begin position="106"/>
        <end position="130"/>
    </location>
</feature>
<organism evidence="2 3">
    <name type="scientific">Thalassiosira oceanica</name>
    <name type="common">Marine diatom</name>
    <dbReference type="NCBI Taxonomy" id="159749"/>
    <lineage>
        <taxon>Eukaryota</taxon>
        <taxon>Sar</taxon>
        <taxon>Stramenopiles</taxon>
        <taxon>Ochrophyta</taxon>
        <taxon>Bacillariophyta</taxon>
        <taxon>Coscinodiscophyceae</taxon>
        <taxon>Thalassiosirophycidae</taxon>
        <taxon>Thalassiosirales</taxon>
        <taxon>Thalassiosiraceae</taxon>
        <taxon>Thalassiosira</taxon>
    </lineage>
</organism>
<proteinExistence type="predicted"/>
<dbReference type="AlphaFoldDB" id="K0RZM9"/>
<dbReference type="Proteomes" id="UP000266841">
    <property type="component" value="Unassembled WGS sequence"/>
</dbReference>
<comment type="caution">
    <text evidence="2">The sequence shown here is derived from an EMBL/GenBank/DDBJ whole genome shotgun (WGS) entry which is preliminary data.</text>
</comment>
<feature type="region of interest" description="Disordered" evidence="1">
    <location>
        <begin position="1"/>
        <end position="160"/>
    </location>
</feature>
<keyword evidence="3" id="KW-1185">Reference proteome</keyword>
<dbReference type="EMBL" id="AGNL01023235">
    <property type="protein sequence ID" value="EJK59263.1"/>
    <property type="molecule type" value="Genomic_DNA"/>
</dbReference>
<evidence type="ECO:0000313" key="2">
    <source>
        <dbReference type="EMBL" id="EJK59263.1"/>
    </source>
</evidence>
<gene>
    <name evidence="2" type="ORF">THAOC_20540</name>
</gene>
<accession>K0RZM9</accession>
<protein>
    <submittedName>
        <fullName evidence="2">Uncharacterized protein</fullName>
    </submittedName>
</protein>
<reference evidence="2 3" key="1">
    <citation type="journal article" date="2012" name="Genome Biol.">
        <title>Genome and low-iron response of an oceanic diatom adapted to chronic iron limitation.</title>
        <authorList>
            <person name="Lommer M."/>
            <person name="Specht M."/>
            <person name="Roy A.S."/>
            <person name="Kraemer L."/>
            <person name="Andreson R."/>
            <person name="Gutowska M.A."/>
            <person name="Wolf J."/>
            <person name="Bergner S.V."/>
            <person name="Schilhabel M.B."/>
            <person name="Klostermeier U.C."/>
            <person name="Beiko R.G."/>
            <person name="Rosenstiel P."/>
            <person name="Hippler M."/>
            <person name="Laroche J."/>
        </authorList>
    </citation>
    <scope>NUCLEOTIDE SEQUENCE [LARGE SCALE GENOMIC DNA]</scope>
    <source>
        <strain evidence="2 3">CCMP1005</strain>
    </source>
</reference>
<evidence type="ECO:0000256" key="1">
    <source>
        <dbReference type="SAM" id="MobiDB-lite"/>
    </source>
</evidence>
<evidence type="ECO:0000313" key="3">
    <source>
        <dbReference type="Proteomes" id="UP000266841"/>
    </source>
</evidence>